<dbReference type="STRING" id="77586.A0A0D9X3S8"/>
<dbReference type="AlphaFoldDB" id="A0A0D9X3S8"/>
<dbReference type="eggNOG" id="ENOG502QRJP">
    <property type="taxonomic scope" value="Eukaryota"/>
</dbReference>
<keyword evidence="3" id="KW-1185">Reference proteome</keyword>
<organism evidence="2 3">
    <name type="scientific">Leersia perrieri</name>
    <dbReference type="NCBI Taxonomy" id="77586"/>
    <lineage>
        <taxon>Eukaryota</taxon>
        <taxon>Viridiplantae</taxon>
        <taxon>Streptophyta</taxon>
        <taxon>Embryophyta</taxon>
        <taxon>Tracheophyta</taxon>
        <taxon>Spermatophyta</taxon>
        <taxon>Magnoliopsida</taxon>
        <taxon>Liliopsida</taxon>
        <taxon>Poales</taxon>
        <taxon>Poaceae</taxon>
        <taxon>BOP clade</taxon>
        <taxon>Oryzoideae</taxon>
        <taxon>Oryzeae</taxon>
        <taxon>Oryzinae</taxon>
        <taxon>Leersia</taxon>
    </lineage>
</organism>
<dbReference type="EnsemblPlants" id="LPERR08G01320.1">
    <property type="protein sequence ID" value="LPERR08G01320.1"/>
    <property type="gene ID" value="LPERR08G01320"/>
</dbReference>
<dbReference type="PANTHER" id="PTHR44067">
    <property type="entry name" value="S-ADENOSYL-L-METHIONINE-DEPENDENT METHYLTRANSFERASE SUPERFAMILY PROTEIN-RELATED"/>
    <property type="match status" value="1"/>
</dbReference>
<dbReference type="SUPFAM" id="SSF53335">
    <property type="entry name" value="S-adenosyl-L-methionine-dependent methyltransferases"/>
    <property type="match status" value="1"/>
</dbReference>
<dbReference type="InterPro" id="IPR029063">
    <property type="entry name" value="SAM-dependent_MTases_sf"/>
</dbReference>
<evidence type="ECO:0000256" key="1">
    <source>
        <dbReference type="SAM" id="Phobius"/>
    </source>
</evidence>
<evidence type="ECO:0008006" key="4">
    <source>
        <dbReference type="Google" id="ProtNLM"/>
    </source>
</evidence>
<feature type="transmembrane region" description="Helical" evidence="1">
    <location>
        <begin position="30"/>
        <end position="52"/>
    </location>
</feature>
<reference evidence="2" key="3">
    <citation type="submission" date="2015-04" db="UniProtKB">
        <authorList>
            <consortium name="EnsemblPlants"/>
        </authorList>
    </citation>
    <scope>IDENTIFICATION</scope>
</reference>
<name>A0A0D9X3S8_9ORYZ</name>
<reference evidence="2 3" key="1">
    <citation type="submission" date="2012-08" db="EMBL/GenBank/DDBJ databases">
        <title>Oryza genome evolution.</title>
        <authorList>
            <person name="Wing R.A."/>
        </authorList>
    </citation>
    <scope>NUCLEOTIDE SEQUENCE</scope>
</reference>
<dbReference type="Gramene" id="LPERR08G01320.1">
    <property type="protein sequence ID" value="LPERR08G01320.1"/>
    <property type="gene ID" value="LPERR08G01320"/>
</dbReference>
<keyword evidence="1" id="KW-0812">Transmembrane</keyword>
<dbReference type="Gene3D" id="3.40.50.150">
    <property type="entry name" value="Vaccinia Virus protein VP39"/>
    <property type="match status" value="1"/>
</dbReference>
<dbReference type="InterPro" id="IPR053223">
    <property type="entry name" value="Prob_Methyltransferase"/>
</dbReference>
<evidence type="ECO:0000313" key="3">
    <source>
        <dbReference type="Proteomes" id="UP000032180"/>
    </source>
</evidence>
<sequence length="329" mass="36473">MDLYSDGSKSKKPPLPAIRRRFCSTTMVTMLLFVLTNTTSILLSSGAGAFLLRRYKPATVRLWAWDDSAALLDDLNATQSSLAVTRSQLADLHSRLAVANSLLHTLLATMSRRRHDVFPEVEHACVRFREEMVAYMNYTAGGECPSDEALVHRLVVNGCDPLPRRRCRTRSTPTTTTEKWRRDDDGAMSYSVDGVLAARPNGTVRVGLDIGGGGAFAARMRDRGVTVVPVHVGPARRLPFFDGTLDVVRWATAPETPIAGVAGEMEIELTLFDVYRVLRPGGLLWLDHFIVVSGERTFVPMIDRVGFKRVRWNSGKKKMVSALLEKPMA</sequence>
<dbReference type="PANTHER" id="PTHR44067:SF2">
    <property type="entry name" value="OS08G0113400 PROTEIN"/>
    <property type="match status" value="1"/>
</dbReference>
<proteinExistence type="predicted"/>
<evidence type="ECO:0000313" key="2">
    <source>
        <dbReference type="EnsemblPlants" id="LPERR08G01320.1"/>
    </source>
</evidence>
<keyword evidence="1" id="KW-1133">Transmembrane helix</keyword>
<dbReference type="HOGENOM" id="CLU_025910_0_0_1"/>
<reference evidence="3" key="2">
    <citation type="submission" date="2013-12" db="EMBL/GenBank/DDBJ databases">
        <authorList>
            <person name="Yu Y."/>
            <person name="Lee S."/>
            <person name="de Baynast K."/>
            <person name="Wissotski M."/>
            <person name="Liu L."/>
            <person name="Talag J."/>
            <person name="Goicoechea J."/>
            <person name="Angelova A."/>
            <person name="Jetty R."/>
            <person name="Kudrna D."/>
            <person name="Golser W."/>
            <person name="Rivera L."/>
            <person name="Zhang J."/>
            <person name="Wing R."/>
        </authorList>
    </citation>
    <scope>NUCLEOTIDE SEQUENCE</scope>
</reference>
<dbReference type="Proteomes" id="UP000032180">
    <property type="component" value="Chromosome 8"/>
</dbReference>
<accession>A0A0D9X3S8</accession>
<protein>
    <recommendedName>
        <fullName evidence="4">Methyltransferase type 11 domain-containing protein</fullName>
    </recommendedName>
</protein>
<keyword evidence="1" id="KW-0472">Membrane</keyword>